<feature type="domain" description="Ig-like" evidence="1">
    <location>
        <begin position="204"/>
        <end position="291"/>
    </location>
</feature>
<sequence>MAAGAMELPLHAAVTALYHSDDALDKSFELLGSIYAIYPGSTELLDHQRRPPLYYALEQRWGLEKLSWIVDKSLNNVLEKDSDGLSPVTHARMNGCPEELVIRLAVAAASRCTLALDELLNGQHFESARRFCHRALQDFFAGVPKFPHARCREVLNLCRKYGEGHAYTAAKTIRDVWIQYDDTWGHVGKLLMLFKCIILDLELCLDSGAPLLQRDLPETLYPVIDSFVEVALVAKGEPLTYQWFIQPDGQDAGVSIDGATQSFIFISPSIQPHNEGIYYCEVSNRCGKIVSTRMVLRVVDDRVLFDPALNFIVDRALLTPAAHTVRCLRASAGGRVNHEQTGAIIVFQPDFFVCLDRDGNDVSDTHGVEIAISRRVDDETKLILRNGEKLISCLIEILPKSMGDLLRPALFWLPHCIVADASYTAVVVEVAANSGRILRDVDHACISEEFARVAINRLGTFAVISRPNNLSNDGGNSKSAVERARLFILRPKNLSASSLSEIKVLLTLVRDLPNCCLEAESRLREIAVEVDSEREWVVDSFQLSIPENLALNVEIAGGGRVIFRWPPPSSEVVASNVDISLENLLSSSDSDVDKNHPAFVKLPIRAGVCKTSVQKYTRVNSVGFRSSDEISSPDSKLLERDWTVLIPFLRDAKEEFDTSPPTPSLVERTNTHLVLELNPTPESQHEEVNAYQTTKSEERAGTIEQRTFTPYFYVVEMATFSPTFWRRYDQTWWFDKTKTNIIDGMYKVLHRGFGTKVTISTSAYAGCIRVASCSIDRFGDYCNPLLLPPLDGEPLFGQELAAIVYHSAEMETTSSRLQQLLDDLQIDSRALNRIYGLPRSVRNATDAVAALLDNKMTLRSCNFELALLLSGYKTLERQLTQIKLASDYYIKLMEPFLRVQRVLPGLERCPIDSMPIIHRLHELLREAYEVIAKLSSPGWLQYFLMDEWFEDALHKVFVSLAEILASDCCSLQCARVLRTELEVPADSSIPWIMKTVRSYLRIAVGRLEEATDQEAKLLVCHELCHTLHLHSDSAQSDGEEDPIAAKFLTEFESPESQRALKTLRQQDSFSKHLVSVTPQDGEKCAHVPDAVHFDLDPFIRGVNRTGMHLVIRVANESLDNCVVQGKATFCERTARLSFIPAAEFEHKSRYRVSVREHEILSSLGGTLPERPPFTIHFSTPA</sequence>
<organism evidence="2 3">
    <name type="scientific">Phytophthora nicotianae (strain INRA-310)</name>
    <name type="common">Phytophthora parasitica</name>
    <dbReference type="NCBI Taxonomy" id="761204"/>
    <lineage>
        <taxon>Eukaryota</taxon>
        <taxon>Sar</taxon>
        <taxon>Stramenopiles</taxon>
        <taxon>Oomycota</taxon>
        <taxon>Peronosporomycetes</taxon>
        <taxon>Peronosporales</taxon>
        <taxon>Peronosporaceae</taxon>
        <taxon>Phytophthora</taxon>
    </lineage>
</organism>
<dbReference type="Gene3D" id="2.60.40.10">
    <property type="entry name" value="Immunoglobulins"/>
    <property type="match status" value="1"/>
</dbReference>
<gene>
    <name evidence="2" type="ORF">PPTG_00884</name>
</gene>
<dbReference type="InterPro" id="IPR007110">
    <property type="entry name" value="Ig-like_dom"/>
</dbReference>
<dbReference type="SUPFAM" id="SSF48726">
    <property type="entry name" value="Immunoglobulin"/>
    <property type="match status" value="1"/>
</dbReference>
<dbReference type="OMA" id="HACISEE"/>
<evidence type="ECO:0000313" key="3">
    <source>
        <dbReference type="Proteomes" id="UP000018817"/>
    </source>
</evidence>
<dbReference type="InterPro" id="IPR013783">
    <property type="entry name" value="Ig-like_fold"/>
</dbReference>
<dbReference type="VEuPathDB" id="FungiDB:PPTG_00884"/>
<accession>W2RGW2</accession>
<dbReference type="Proteomes" id="UP000018817">
    <property type="component" value="Unassembled WGS sequence"/>
</dbReference>
<proteinExistence type="predicted"/>
<reference evidence="2 3" key="2">
    <citation type="submission" date="2013-11" db="EMBL/GenBank/DDBJ databases">
        <title>The Genome Sequence of Phytophthora parasitica INRA-310.</title>
        <authorList>
            <consortium name="The Broad Institute Genomics Platform"/>
            <person name="Russ C."/>
            <person name="Tyler B."/>
            <person name="Panabieres F."/>
            <person name="Shan W."/>
            <person name="Tripathy S."/>
            <person name="Grunwald N."/>
            <person name="Machado M."/>
            <person name="Johnson C.S."/>
            <person name="Arredondo F."/>
            <person name="Hong C."/>
            <person name="Coffey M."/>
            <person name="Young S.K."/>
            <person name="Zeng Q."/>
            <person name="Gargeya S."/>
            <person name="Fitzgerald M."/>
            <person name="Abouelleil A."/>
            <person name="Alvarado L."/>
            <person name="Chapman S.B."/>
            <person name="Gainer-Dewar J."/>
            <person name="Goldberg J."/>
            <person name="Griggs A."/>
            <person name="Gujja S."/>
            <person name="Hansen M."/>
            <person name="Howarth C."/>
            <person name="Imamovic A."/>
            <person name="Ireland A."/>
            <person name="Larimer J."/>
            <person name="McCowan C."/>
            <person name="Murphy C."/>
            <person name="Pearson M."/>
            <person name="Poon T.W."/>
            <person name="Priest M."/>
            <person name="Roberts A."/>
            <person name="Saif S."/>
            <person name="Shea T."/>
            <person name="Sykes S."/>
            <person name="Wortman J."/>
            <person name="Nusbaum C."/>
            <person name="Birren B."/>
        </authorList>
    </citation>
    <scope>NUCLEOTIDE SEQUENCE [LARGE SCALE GENOMIC DNA]</scope>
    <source>
        <strain evidence="2 3">INRA-310</strain>
    </source>
</reference>
<evidence type="ECO:0000313" key="2">
    <source>
        <dbReference type="EMBL" id="ETN24657.1"/>
    </source>
</evidence>
<dbReference type="PROSITE" id="PS50835">
    <property type="entry name" value="IG_LIKE"/>
    <property type="match status" value="1"/>
</dbReference>
<dbReference type="InterPro" id="IPR036179">
    <property type="entry name" value="Ig-like_dom_sf"/>
</dbReference>
<dbReference type="GeneID" id="20171226"/>
<protein>
    <recommendedName>
        <fullName evidence="1">Ig-like domain-containing protein</fullName>
    </recommendedName>
</protein>
<dbReference type="AlphaFoldDB" id="W2RGW2"/>
<dbReference type="STRING" id="761204.W2RGW2"/>
<name>W2RGW2_PHYN3</name>
<evidence type="ECO:0000259" key="1">
    <source>
        <dbReference type="PROSITE" id="PS50835"/>
    </source>
</evidence>
<dbReference type="OrthoDB" id="126022at2759"/>
<reference evidence="3" key="1">
    <citation type="submission" date="2011-12" db="EMBL/GenBank/DDBJ databases">
        <authorList>
            <consortium name="The Broad Institute Genome Sequencing Platform"/>
            <person name="Russ C."/>
            <person name="Tyler B."/>
            <person name="Panabieres F."/>
            <person name="Shan W."/>
            <person name="Tripathy S."/>
            <person name="Grunwald N."/>
            <person name="Machado M."/>
            <person name="Young S.K."/>
            <person name="Zeng Q."/>
            <person name="Gargeya S."/>
            <person name="Fitzgerald M."/>
            <person name="Haas B."/>
            <person name="Abouelleil A."/>
            <person name="Alvarado L."/>
            <person name="Arachchi H.M."/>
            <person name="Berlin A."/>
            <person name="Chapman S.B."/>
            <person name="Gearin G."/>
            <person name="Goldberg J."/>
            <person name="Griggs A."/>
            <person name="Gujja S."/>
            <person name="Hansen M."/>
            <person name="Heiman D."/>
            <person name="Howarth C."/>
            <person name="Larimer J."/>
            <person name="Lui A."/>
            <person name="MacDonald P.J.P."/>
            <person name="McCowen C."/>
            <person name="Montmayeur A."/>
            <person name="Murphy C."/>
            <person name="Neiman D."/>
            <person name="Pearson M."/>
            <person name="Priest M."/>
            <person name="Roberts A."/>
            <person name="Saif S."/>
            <person name="Shea T."/>
            <person name="Sisk P."/>
            <person name="Stolte C."/>
            <person name="Sykes S."/>
            <person name="Wortman J."/>
            <person name="Nusbaum C."/>
            <person name="Birren B."/>
        </authorList>
    </citation>
    <scope>NUCLEOTIDE SEQUENCE [LARGE SCALE GENOMIC DNA]</scope>
    <source>
        <strain evidence="3">INRA-310</strain>
    </source>
</reference>
<dbReference type="RefSeq" id="XP_008890704.1">
    <property type="nucleotide sequence ID" value="XM_008892456.1"/>
</dbReference>
<dbReference type="EMBL" id="KI669561">
    <property type="protein sequence ID" value="ETN24657.1"/>
    <property type="molecule type" value="Genomic_DNA"/>
</dbReference>